<dbReference type="Pfam" id="PF01370">
    <property type="entry name" value="Epimerase"/>
    <property type="match status" value="1"/>
</dbReference>
<feature type="region of interest" description="Disordered" evidence="2">
    <location>
        <begin position="389"/>
        <end position="422"/>
    </location>
</feature>
<dbReference type="PANTHER" id="PTHR42687">
    <property type="entry name" value="L-THREONINE 3-DEHYDROGENASE"/>
    <property type="match status" value="1"/>
</dbReference>
<feature type="compositionally biased region" description="Pro residues" evidence="2">
    <location>
        <begin position="412"/>
        <end position="422"/>
    </location>
</feature>
<dbReference type="Proteomes" id="UP001363151">
    <property type="component" value="Unassembled WGS sequence"/>
</dbReference>
<dbReference type="InterPro" id="IPR001509">
    <property type="entry name" value="Epimerase_deHydtase"/>
</dbReference>
<keyword evidence="5" id="KW-1185">Reference proteome</keyword>
<reference evidence="4 5" key="1">
    <citation type="submission" date="2024-03" db="EMBL/GenBank/DDBJ databases">
        <title>Aureococcus anophagefferens CCMP1851 and Kratosvirus quantuckense: Draft genome of a second virus-susceptible host strain in the model system.</title>
        <authorList>
            <person name="Chase E."/>
            <person name="Truchon A.R."/>
            <person name="Schepens W."/>
            <person name="Wilhelm S.W."/>
        </authorList>
    </citation>
    <scope>NUCLEOTIDE SEQUENCE [LARGE SCALE GENOMIC DNA]</scope>
    <source>
        <strain evidence="4 5">CCMP1851</strain>
    </source>
</reference>
<comment type="similarity">
    <text evidence="1">Belongs to the NAD(P)-dependent epimerase/dehydratase family.</text>
</comment>
<dbReference type="PANTHER" id="PTHR42687:SF1">
    <property type="entry name" value="L-THREONINE 3-DEHYDROGENASE, MITOCHONDRIAL"/>
    <property type="match status" value="1"/>
</dbReference>
<proteinExistence type="inferred from homology"/>
<dbReference type="SUPFAM" id="SSF51735">
    <property type="entry name" value="NAD(P)-binding Rossmann-fold domains"/>
    <property type="match status" value="1"/>
</dbReference>
<evidence type="ECO:0000256" key="2">
    <source>
        <dbReference type="SAM" id="MobiDB-lite"/>
    </source>
</evidence>
<sequence length="422" mass="45416">MHTPEYLEERLRYELKQQEPAYDLKTTPQLPFAQDEENYTMEAWKDGAPAVPPLFEDVTQRPPPPPPAPHTILVIGAAGAIGRRLVAALADYEPGCVVCGLRRTPLDEPLASKVTCEFGVDVRDEATIRAVVRKYKATLTTVWNLAAPLSVDTARDPSVARDVTVGGMERLLRAMKEESDATRMLFSDSIGSFGGAAPREDATARWLAEHPEQDPGSDYGRQKRGCRELMKEYATAHGFDCRWAVIPGVLHEDATWGGGTTEYALDAIRCAAEGAPFACPVPVDARLPMIHADDLVAGLLALMDAPRERLTNPEAGYALAGFSFAASELFDHLATLAPGFSHTVALDPAAAAFAALWPDRLGQAEAIADLGFVADIAFEETVDRIFQAHRARKAAAEAPSEPAAEAPSEPAAEPPSDPAPEA</sequence>
<dbReference type="Gene3D" id="3.40.50.720">
    <property type="entry name" value="NAD(P)-binding Rossmann-like Domain"/>
    <property type="match status" value="1"/>
</dbReference>
<accession>A0ABR1FXV9</accession>
<organism evidence="4 5">
    <name type="scientific">Aureococcus anophagefferens</name>
    <name type="common">Harmful bloom alga</name>
    <dbReference type="NCBI Taxonomy" id="44056"/>
    <lineage>
        <taxon>Eukaryota</taxon>
        <taxon>Sar</taxon>
        <taxon>Stramenopiles</taxon>
        <taxon>Ochrophyta</taxon>
        <taxon>Pelagophyceae</taxon>
        <taxon>Pelagomonadales</taxon>
        <taxon>Pelagomonadaceae</taxon>
        <taxon>Aureococcus</taxon>
    </lineage>
</organism>
<evidence type="ECO:0000313" key="5">
    <source>
        <dbReference type="Proteomes" id="UP001363151"/>
    </source>
</evidence>
<evidence type="ECO:0000313" key="4">
    <source>
        <dbReference type="EMBL" id="KAK7241098.1"/>
    </source>
</evidence>
<dbReference type="InterPro" id="IPR051225">
    <property type="entry name" value="NAD(P)_epim/dehydratase"/>
</dbReference>
<name>A0ABR1FXV9_AURAN</name>
<dbReference type="EMBL" id="JBBJCI010000206">
    <property type="protein sequence ID" value="KAK7241098.1"/>
    <property type="molecule type" value="Genomic_DNA"/>
</dbReference>
<feature type="domain" description="NAD-dependent epimerase/dehydratase" evidence="3">
    <location>
        <begin position="72"/>
        <end position="308"/>
    </location>
</feature>
<protein>
    <submittedName>
        <fullName evidence="4">L-threonine 3-dehydrogenase</fullName>
    </submittedName>
</protein>
<evidence type="ECO:0000256" key="1">
    <source>
        <dbReference type="ARBA" id="ARBA00007637"/>
    </source>
</evidence>
<gene>
    <name evidence="4" type="ORF">SO694_00053216</name>
</gene>
<comment type="caution">
    <text evidence="4">The sequence shown here is derived from an EMBL/GenBank/DDBJ whole genome shotgun (WGS) entry which is preliminary data.</text>
</comment>
<feature type="compositionally biased region" description="Low complexity" evidence="2">
    <location>
        <begin position="396"/>
        <end position="411"/>
    </location>
</feature>
<dbReference type="InterPro" id="IPR036291">
    <property type="entry name" value="NAD(P)-bd_dom_sf"/>
</dbReference>
<evidence type="ECO:0000259" key="3">
    <source>
        <dbReference type="Pfam" id="PF01370"/>
    </source>
</evidence>